<comment type="caution">
    <text evidence="1">The sequence shown here is derived from an EMBL/GenBank/DDBJ whole genome shotgun (WGS) entry which is preliminary data.</text>
</comment>
<keyword evidence="2" id="KW-1185">Reference proteome</keyword>
<dbReference type="Proteomes" id="UP000593574">
    <property type="component" value="Unassembled WGS sequence"/>
</dbReference>
<proteinExistence type="predicted"/>
<name>A0A7J8ZGS4_9ROSI</name>
<dbReference type="AlphaFoldDB" id="A0A7J8ZGS4"/>
<sequence length="53" mass="6083">MSKEKVALGKEEEANSNFREMKNLPPFPFPFPDMPLVPPLQFPPFPFPLPPPF</sequence>
<organism evidence="1 2">
    <name type="scientific">Gossypium laxum</name>
    <dbReference type="NCBI Taxonomy" id="34288"/>
    <lineage>
        <taxon>Eukaryota</taxon>
        <taxon>Viridiplantae</taxon>
        <taxon>Streptophyta</taxon>
        <taxon>Embryophyta</taxon>
        <taxon>Tracheophyta</taxon>
        <taxon>Spermatophyta</taxon>
        <taxon>Magnoliopsida</taxon>
        <taxon>eudicotyledons</taxon>
        <taxon>Gunneridae</taxon>
        <taxon>Pentapetalae</taxon>
        <taxon>rosids</taxon>
        <taxon>malvids</taxon>
        <taxon>Malvales</taxon>
        <taxon>Malvaceae</taxon>
        <taxon>Malvoideae</taxon>
        <taxon>Gossypium</taxon>
    </lineage>
</organism>
<evidence type="ECO:0000313" key="1">
    <source>
        <dbReference type="EMBL" id="MBA0711056.1"/>
    </source>
</evidence>
<reference evidence="1 2" key="1">
    <citation type="journal article" date="2019" name="Genome Biol. Evol.">
        <title>Insights into the evolution of the New World diploid cottons (Gossypium, subgenus Houzingenia) based on genome sequencing.</title>
        <authorList>
            <person name="Grover C.E."/>
            <person name="Arick M.A. 2nd"/>
            <person name="Thrash A."/>
            <person name="Conover J.L."/>
            <person name="Sanders W.S."/>
            <person name="Peterson D.G."/>
            <person name="Frelichowski J.E."/>
            <person name="Scheffler J.A."/>
            <person name="Scheffler B.E."/>
            <person name="Wendel J.F."/>
        </authorList>
    </citation>
    <scope>NUCLEOTIDE SEQUENCE [LARGE SCALE GENOMIC DNA]</scope>
    <source>
        <strain evidence="1">4</strain>
        <tissue evidence="1">Leaf</tissue>
    </source>
</reference>
<evidence type="ECO:0000313" key="2">
    <source>
        <dbReference type="Proteomes" id="UP000593574"/>
    </source>
</evidence>
<gene>
    <name evidence="1" type="ORF">Golax_010290</name>
</gene>
<protein>
    <submittedName>
        <fullName evidence="1">Uncharacterized protein</fullName>
    </submittedName>
</protein>
<dbReference type="EMBL" id="JABEZV010000005">
    <property type="protein sequence ID" value="MBA0711056.1"/>
    <property type="molecule type" value="Genomic_DNA"/>
</dbReference>
<feature type="non-terminal residue" evidence="1">
    <location>
        <position position="53"/>
    </location>
</feature>
<accession>A0A7J8ZGS4</accession>